<name>A0ABV7GX38_9RHOB</name>
<comment type="subcellular location">
    <subcellularLocation>
        <location evidence="1">Cell membrane</location>
        <topology evidence="1">Multi-pass membrane protein</topology>
    </subcellularLocation>
</comment>
<evidence type="ECO:0000256" key="3">
    <source>
        <dbReference type="ARBA" id="ARBA00022692"/>
    </source>
</evidence>
<gene>
    <name evidence="7" type="ORF">ACFOGP_24205</name>
</gene>
<keyword evidence="4 6" id="KW-1133">Transmembrane helix</keyword>
<dbReference type="PANTHER" id="PTHR30250:SF26">
    <property type="entry name" value="PSMA PROTEIN"/>
    <property type="match status" value="1"/>
</dbReference>
<dbReference type="PANTHER" id="PTHR30250">
    <property type="entry name" value="PST FAMILY PREDICTED COLANIC ACID TRANSPORTER"/>
    <property type="match status" value="1"/>
</dbReference>
<evidence type="ECO:0000256" key="2">
    <source>
        <dbReference type="ARBA" id="ARBA00022475"/>
    </source>
</evidence>
<feature type="transmembrane region" description="Helical" evidence="6">
    <location>
        <begin position="342"/>
        <end position="361"/>
    </location>
</feature>
<proteinExistence type="predicted"/>
<accession>A0ABV7GX38</accession>
<keyword evidence="8" id="KW-1185">Reference proteome</keyword>
<evidence type="ECO:0000313" key="7">
    <source>
        <dbReference type="EMBL" id="MFC3145847.1"/>
    </source>
</evidence>
<feature type="transmembrane region" description="Helical" evidence="6">
    <location>
        <begin position="220"/>
        <end position="238"/>
    </location>
</feature>
<feature type="transmembrane region" description="Helical" evidence="6">
    <location>
        <begin position="305"/>
        <end position="330"/>
    </location>
</feature>
<feature type="transmembrane region" description="Helical" evidence="6">
    <location>
        <begin position="12"/>
        <end position="30"/>
    </location>
</feature>
<reference evidence="8" key="1">
    <citation type="journal article" date="2019" name="Int. J. Syst. Evol. Microbiol.">
        <title>The Global Catalogue of Microorganisms (GCM) 10K type strain sequencing project: providing services to taxonomists for standard genome sequencing and annotation.</title>
        <authorList>
            <consortium name="The Broad Institute Genomics Platform"/>
            <consortium name="The Broad Institute Genome Sequencing Center for Infectious Disease"/>
            <person name="Wu L."/>
            <person name="Ma J."/>
        </authorList>
    </citation>
    <scope>NUCLEOTIDE SEQUENCE [LARGE SCALE GENOMIC DNA]</scope>
    <source>
        <strain evidence="8">KCTC 52366</strain>
    </source>
</reference>
<feature type="transmembrane region" description="Helical" evidence="6">
    <location>
        <begin position="177"/>
        <end position="199"/>
    </location>
</feature>
<evidence type="ECO:0000313" key="8">
    <source>
        <dbReference type="Proteomes" id="UP001595632"/>
    </source>
</evidence>
<comment type="caution">
    <text evidence="7">The sequence shown here is derived from an EMBL/GenBank/DDBJ whole genome shotgun (WGS) entry which is preliminary data.</text>
</comment>
<feature type="transmembrane region" description="Helical" evidence="6">
    <location>
        <begin position="36"/>
        <end position="56"/>
    </location>
</feature>
<evidence type="ECO:0008006" key="9">
    <source>
        <dbReference type="Google" id="ProtNLM"/>
    </source>
</evidence>
<evidence type="ECO:0000256" key="6">
    <source>
        <dbReference type="SAM" id="Phobius"/>
    </source>
</evidence>
<evidence type="ECO:0000256" key="4">
    <source>
        <dbReference type="ARBA" id="ARBA00022989"/>
    </source>
</evidence>
<keyword evidence="2" id="KW-1003">Cell membrane</keyword>
<evidence type="ECO:0000256" key="1">
    <source>
        <dbReference type="ARBA" id="ARBA00004651"/>
    </source>
</evidence>
<feature type="transmembrane region" description="Helical" evidence="6">
    <location>
        <begin position="120"/>
        <end position="141"/>
    </location>
</feature>
<dbReference type="EMBL" id="JBHRTB010000010">
    <property type="protein sequence ID" value="MFC3145847.1"/>
    <property type="molecule type" value="Genomic_DNA"/>
</dbReference>
<dbReference type="InterPro" id="IPR050833">
    <property type="entry name" value="Poly_Biosynth_Transport"/>
</dbReference>
<organism evidence="7 8">
    <name type="scientific">Psychromarinibacter halotolerans</name>
    <dbReference type="NCBI Taxonomy" id="1775175"/>
    <lineage>
        <taxon>Bacteria</taxon>
        <taxon>Pseudomonadati</taxon>
        <taxon>Pseudomonadota</taxon>
        <taxon>Alphaproteobacteria</taxon>
        <taxon>Rhodobacterales</taxon>
        <taxon>Paracoccaceae</taxon>
        <taxon>Psychromarinibacter</taxon>
    </lineage>
</organism>
<evidence type="ECO:0000256" key="5">
    <source>
        <dbReference type="ARBA" id="ARBA00023136"/>
    </source>
</evidence>
<feature type="transmembrane region" description="Helical" evidence="6">
    <location>
        <begin position="368"/>
        <end position="387"/>
    </location>
</feature>
<feature type="transmembrane region" description="Helical" evidence="6">
    <location>
        <begin position="153"/>
        <end position="171"/>
    </location>
</feature>
<keyword evidence="3 6" id="KW-0812">Transmembrane</keyword>
<dbReference type="RefSeq" id="WP_275632794.1">
    <property type="nucleotide sequence ID" value="NZ_JARGYD010000003.1"/>
</dbReference>
<protein>
    <recommendedName>
        <fullName evidence="9">Membrane protein involved in the export of O-antigen and teichoic acid</fullName>
    </recommendedName>
</protein>
<feature type="transmembrane region" description="Helical" evidence="6">
    <location>
        <begin position="77"/>
        <end position="100"/>
    </location>
</feature>
<feature type="transmembrane region" description="Helical" evidence="6">
    <location>
        <begin position="463"/>
        <end position="483"/>
    </location>
</feature>
<keyword evidence="5 6" id="KW-0472">Membrane</keyword>
<feature type="transmembrane region" description="Helical" evidence="6">
    <location>
        <begin position="433"/>
        <end position="451"/>
    </location>
</feature>
<sequence>MLINSASGAITLLINVFFVFWLYQYLLARIPADEFAIYPVLMVIMMLGPVIISFFASAISREIIVAYSDGRHDDVTVFHTSIVLALAGFLSLFALVGFVVATQIDHLLTVPDTMLVEARLMTMMIVLELCVGLFAGPFSTAFEVRQRFMQRDVVTLSVNIGKIILTGALLFGLGPNVVWVSVASLTASVVNATIIIIMARRMLPEFRIYPARFSLTKVRSVLSFGAWTSLGTVTMLIYQSAGPVLLNIYSTPVQVTSFFIGSVFDRRISSLMTVALAPIQPVMVAMNASGDWTRLGNTYLRGGRYALWVAMAVATPIFIYADDFITLYIGDEYQDASTVTRLFLAGFPVGYADVLLSRMAVATGRIRGFFLGTFVAGALALITSILVLTYTDLGAVGVAGSILVTAMIVHLGYFWPLGLSMANTTFSEFLRKVILRGCAPAVAGSVVWLPTQLMGLSSTWLGLFLWGFIGGFVYIGVLLGFCLSPDERRSIKGTFDKLRKRAEKAP</sequence>
<feature type="transmembrane region" description="Helical" evidence="6">
    <location>
        <begin position="393"/>
        <end position="413"/>
    </location>
</feature>
<dbReference type="Proteomes" id="UP001595632">
    <property type="component" value="Unassembled WGS sequence"/>
</dbReference>